<evidence type="ECO:0000256" key="5">
    <source>
        <dbReference type="ARBA" id="ARBA00023004"/>
    </source>
</evidence>
<evidence type="ECO:0000256" key="3">
    <source>
        <dbReference type="ARBA" id="ARBA00022723"/>
    </source>
</evidence>
<dbReference type="SUPFAM" id="SSF48264">
    <property type="entry name" value="Cytochrome P450"/>
    <property type="match status" value="1"/>
</dbReference>
<dbReference type="RefSeq" id="WP_014369963.1">
    <property type="nucleotide sequence ID" value="NC_016935.1"/>
</dbReference>
<dbReference type="GO" id="GO:0016705">
    <property type="term" value="F:oxidoreductase activity, acting on paired donors, with incorporation or reduction of molecular oxygen"/>
    <property type="evidence" value="ECO:0007669"/>
    <property type="project" value="InterPro"/>
</dbReference>
<keyword evidence="3 7" id="KW-0479">Metal-binding</keyword>
<dbReference type="CDD" id="cd11029">
    <property type="entry name" value="CYP107-like"/>
    <property type="match status" value="1"/>
</dbReference>
<dbReference type="PRINTS" id="PR00385">
    <property type="entry name" value="P450"/>
</dbReference>
<name>H6NJM8_9BACL</name>
<dbReference type="GO" id="GO:0004497">
    <property type="term" value="F:monooxygenase activity"/>
    <property type="evidence" value="ECO:0007669"/>
    <property type="project" value="UniProtKB-KW"/>
</dbReference>
<evidence type="ECO:0000313" key="9">
    <source>
        <dbReference type="Proteomes" id="UP000007523"/>
    </source>
</evidence>
<dbReference type="AlphaFoldDB" id="H6NJM8"/>
<keyword evidence="2 7" id="KW-0349">Heme</keyword>
<dbReference type="GO" id="GO:0005506">
    <property type="term" value="F:iron ion binding"/>
    <property type="evidence" value="ECO:0007669"/>
    <property type="project" value="InterPro"/>
</dbReference>
<keyword evidence="9" id="KW-1185">Reference proteome</keyword>
<dbReference type="InterPro" id="IPR017972">
    <property type="entry name" value="Cyt_P450_CS"/>
</dbReference>
<dbReference type="PANTHER" id="PTHR46696:SF1">
    <property type="entry name" value="CYTOCHROME P450 YJIB-RELATED"/>
    <property type="match status" value="1"/>
</dbReference>
<dbReference type="PROSITE" id="PS00086">
    <property type="entry name" value="CYTOCHROME_P450"/>
    <property type="match status" value="1"/>
</dbReference>
<evidence type="ECO:0000313" key="8">
    <source>
        <dbReference type="EMBL" id="AFC29708.1"/>
    </source>
</evidence>
<dbReference type="PANTHER" id="PTHR46696">
    <property type="entry name" value="P450, PUTATIVE (EUROFUNG)-RELATED"/>
    <property type="match status" value="1"/>
</dbReference>
<evidence type="ECO:0000256" key="2">
    <source>
        <dbReference type="ARBA" id="ARBA00022617"/>
    </source>
</evidence>
<dbReference type="InterPro" id="IPR001128">
    <property type="entry name" value="Cyt_P450"/>
</dbReference>
<keyword evidence="5 7" id="KW-0408">Iron</keyword>
<organism evidence="8 9">
    <name type="scientific">Paenibacillus mucilaginosus 3016</name>
    <dbReference type="NCBI Taxonomy" id="1116391"/>
    <lineage>
        <taxon>Bacteria</taxon>
        <taxon>Bacillati</taxon>
        <taxon>Bacillota</taxon>
        <taxon>Bacilli</taxon>
        <taxon>Bacillales</taxon>
        <taxon>Paenibacillaceae</taxon>
        <taxon>Paenibacillus</taxon>
    </lineage>
</organism>
<dbReference type="STRING" id="1116391.PM3016_2832"/>
<evidence type="ECO:0000256" key="1">
    <source>
        <dbReference type="ARBA" id="ARBA00010617"/>
    </source>
</evidence>
<dbReference type="HOGENOM" id="CLU_033716_1_0_9"/>
<dbReference type="PRINTS" id="PR00359">
    <property type="entry name" value="BP450"/>
</dbReference>
<comment type="similarity">
    <text evidence="1 7">Belongs to the cytochrome P450 family.</text>
</comment>
<dbReference type="FunFam" id="1.10.630.10:FF:000018">
    <property type="entry name" value="Cytochrome P450 monooxygenase"/>
    <property type="match status" value="1"/>
</dbReference>
<proteinExistence type="inferred from homology"/>
<reference evidence="8 9" key="1">
    <citation type="journal article" date="2012" name="J. Bacteriol.">
        <title>Complete Genome Sequence of Paenibacillus mucilaginosus 3016, a Bacterium Functional as Microbial Fertilizer.</title>
        <authorList>
            <person name="Ma M."/>
            <person name="Wang Z."/>
            <person name="Li L."/>
            <person name="Jiang X."/>
            <person name="Guan D."/>
            <person name="Cao F."/>
            <person name="Chen H."/>
            <person name="Wang X."/>
            <person name="Shen D."/>
            <person name="Du B."/>
            <person name="Li J."/>
        </authorList>
    </citation>
    <scope>NUCLEOTIDE SEQUENCE [LARGE SCALE GENOMIC DNA]</scope>
    <source>
        <strain evidence="8 9">3016</strain>
    </source>
</reference>
<sequence>MSLDVGLDMSSPEFKNRAYALYDRWRVEEPVHSMGTTGGQQAWLITRYDDAVEALKNEERFTKNNRSLQAPGEPGLLPDKVFGLINNNLLGSDPPDHTRLRSIVSKAFTPGVAESLRGQIEEITGRLIGELRQKGGGDLIDEFAFPLPIYVICQMLGIPPEDHALFRKWSDDFIAAATDIEKIRGVQSSLEAFASYVNGLIEERKAKPQADLITELIRVQENGDRLTREELSSTIFLLIVAGHETTVNLIGNGTLALLEHPDQLALWRGNPDLDSTAVEELLRFYGPVEISTNRWVREPFEWHGKQLQRGDLLFVSLASANRDPSQFEDPARLDLTRKKNRHIAFGSGIHFCLGAPLARLEGSIAISTLIRELPNLRFVVPREEIHWRPGRLMRGLQRLPVLV</sequence>
<gene>
    <name evidence="8" type="ORF">PM3016_2832</name>
</gene>
<evidence type="ECO:0000256" key="4">
    <source>
        <dbReference type="ARBA" id="ARBA00023002"/>
    </source>
</evidence>
<accession>H6NJM8</accession>
<keyword evidence="6 7" id="KW-0503">Monooxygenase</keyword>
<dbReference type="KEGG" id="pmq:PM3016_2832"/>
<dbReference type="Gene3D" id="1.10.630.10">
    <property type="entry name" value="Cytochrome P450"/>
    <property type="match status" value="1"/>
</dbReference>
<dbReference type="Proteomes" id="UP000007523">
    <property type="component" value="Chromosome"/>
</dbReference>
<dbReference type="Pfam" id="PF00067">
    <property type="entry name" value="p450"/>
    <property type="match status" value="2"/>
</dbReference>
<evidence type="ECO:0000256" key="7">
    <source>
        <dbReference type="RuleBase" id="RU000461"/>
    </source>
</evidence>
<protein>
    <submittedName>
        <fullName evidence="8">Cytochrome P450</fullName>
    </submittedName>
</protein>
<dbReference type="InterPro" id="IPR036396">
    <property type="entry name" value="Cyt_P450_sf"/>
</dbReference>
<dbReference type="EMBL" id="CP003235">
    <property type="protein sequence ID" value="AFC29708.1"/>
    <property type="molecule type" value="Genomic_DNA"/>
</dbReference>
<evidence type="ECO:0000256" key="6">
    <source>
        <dbReference type="ARBA" id="ARBA00023033"/>
    </source>
</evidence>
<keyword evidence="4 7" id="KW-0560">Oxidoreductase</keyword>
<dbReference type="GO" id="GO:0020037">
    <property type="term" value="F:heme binding"/>
    <property type="evidence" value="ECO:0007669"/>
    <property type="project" value="InterPro"/>
</dbReference>
<dbReference type="InterPro" id="IPR002397">
    <property type="entry name" value="Cyt_P450_B"/>
</dbReference>